<evidence type="ECO:0000256" key="1">
    <source>
        <dbReference type="ARBA" id="ARBA00001946"/>
    </source>
</evidence>
<dbReference type="PROSITE" id="PS00742">
    <property type="entry name" value="PEP_ENZYMES_2"/>
    <property type="match status" value="1"/>
</dbReference>
<dbReference type="InterPro" id="IPR008279">
    <property type="entry name" value="PEP-util_enz_mobile_dom"/>
</dbReference>
<evidence type="ECO:0000256" key="10">
    <source>
        <dbReference type="ARBA" id="ARBA00022777"/>
    </source>
</evidence>
<dbReference type="Gene3D" id="3.20.20.60">
    <property type="entry name" value="Phosphoenolpyruvate-binding domains"/>
    <property type="match status" value="1"/>
</dbReference>
<dbReference type="PROSITE" id="PS00370">
    <property type="entry name" value="PEP_ENZYMES_PHOS_SITE"/>
    <property type="match status" value="1"/>
</dbReference>
<dbReference type="GO" id="GO:0008986">
    <property type="term" value="F:pyruvate, water dikinase activity"/>
    <property type="evidence" value="ECO:0007669"/>
    <property type="project" value="UniProtKB-EC"/>
</dbReference>
<dbReference type="EC" id="2.7.9.2" evidence="5 15"/>
<dbReference type="FunFam" id="3.30.470.20:FF:000017">
    <property type="entry name" value="Phosphoenolpyruvate synthase"/>
    <property type="match status" value="1"/>
</dbReference>
<dbReference type="SUPFAM" id="SSF56059">
    <property type="entry name" value="Glutathione synthetase ATP-binding domain-like"/>
    <property type="match status" value="1"/>
</dbReference>
<evidence type="ECO:0000256" key="5">
    <source>
        <dbReference type="ARBA" id="ARBA00011996"/>
    </source>
</evidence>
<comment type="similarity">
    <text evidence="4 15">Belongs to the PEP-utilizing enzyme family.</text>
</comment>
<dbReference type="Pfam" id="PF00391">
    <property type="entry name" value="PEP-utilizers"/>
    <property type="match status" value="1"/>
</dbReference>
<dbReference type="GO" id="GO:0005524">
    <property type="term" value="F:ATP binding"/>
    <property type="evidence" value="ECO:0007669"/>
    <property type="project" value="UniProtKB-KW"/>
</dbReference>
<comment type="caution">
    <text evidence="19">The sequence shown here is derived from an EMBL/GenBank/DDBJ whole genome shotgun (WGS) entry which is preliminary data.</text>
</comment>
<evidence type="ECO:0000256" key="13">
    <source>
        <dbReference type="ARBA" id="ARBA00033470"/>
    </source>
</evidence>
<dbReference type="NCBIfam" id="NF005057">
    <property type="entry name" value="PRK06464.1"/>
    <property type="match status" value="1"/>
</dbReference>
<feature type="domain" description="PEP-utilising enzyme C-terminal" evidence="18">
    <location>
        <begin position="478"/>
        <end position="786"/>
    </location>
</feature>
<dbReference type="PANTHER" id="PTHR43030">
    <property type="entry name" value="PHOSPHOENOLPYRUVATE SYNTHASE"/>
    <property type="match status" value="1"/>
</dbReference>
<dbReference type="InterPro" id="IPR006319">
    <property type="entry name" value="PEP_synth"/>
</dbReference>
<dbReference type="OrthoDB" id="9765468at2"/>
<comment type="function">
    <text evidence="2 15">Catalyzes the phosphorylation of pyruvate to phosphoenolpyruvate.</text>
</comment>
<dbReference type="InterPro" id="IPR023151">
    <property type="entry name" value="PEP_util_CS"/>
</dbReference>
<dbReference type="InterPro" id="IPR013815">
    <property type="entry name" value="ATP_grasp_subdomain_1"/>
</dbReference>
<dbReference type="InterPro" id="IPR036637">
    <property type="entry name" value="Phosphohistidine_dom_sf"/>
</dbReference>
<dbReference type="RefSeq" id="WP_068412420.1">
    <property type="nucleotide sequence ID" value="NZ_LRDB01000003.1"/>
</dbReference>
<keyword evidence="8 15" id="KW-0479">Metal-binding</keyword>
<protein>
    <recommendedName>
        <fullName evidence="6 15">Phosphoenolpyruvate synthase</fullName>
        <shortName evidence="15">PEP synthase</shortName>
        <ecNumber evidence="5 15">2.7.9.2</ecNumber>
    </recommendedName>
    <alternativeName>
        <fullName evidence="13 15">Pyruvate, water dikinase</fullName>
    </alternativeName>
</protein>
<keyword evidence="11 15" id="KW-0067">ATP-binding</keyword>
<evidence type="ECO:0000256" key="6">
    <source>
        <dbReference type="ARBA" id="ARBA00021623"/>
    </source>
</evidence>
<dbReference type="Gene3D" id="3.30.470.20">
    <property type="entry name" value="ATP-grasp fold, B domain"/>
    <property type="match status" value="1"/>
</dbReference>
<dbReference type="GO" id="GO:0006094">
    <property type="term" value="P:gluconeogenesis"/>
    <property type="evidence" value="ECO:0007669"/>
    <property type="project" value="UniProtKB-UniPathway"/>
</dbReference>
<dbReference type="InterPro" id="IPR002192">
    <property type="entry name" value="PPDK_AMP/ATP-bd"/>
</dbReference>
<keyword evidence="10 15" id="KW-0418">Kinase</keyword>
<proteinExistence type="inferred from homology"/>
<dbReference type="Gene3D" id="3.30.1490.20">
    <property type="entry name" value="ATP-grasp fold, A domain"/>
    <property type="match status" value="1"/>
</dbReference>
<evidence type="ECO:0000259" key="17">
    <source>
        <dbReference type="Pfam" id="PF01326"/>
    </source>
</evidence>
<dbReference type="PANTHER" id="PTHR43030:SF1">
    <property type="entry name" value="PHOSPHOENOLPYRUVATE SYNTHASE"/>
    <property type="match status" value="1"/>
</dbReference>
<evidence type="ECO:0000256" key="3">
    <source>
        <dbReference type="ARBA" id="ARBA00004742"/>
    </source>
</evidence>
<evidence type="ECO:0000256" key="8">
    <source>
        <dbReference type="ARBA" id="ARBA00022723"/>
    </source>
</evidence>
<evidence type="ECO:0000256" key="14">
    <source>
        <dbReference type="ARBA" id="ARBA00047700"/>
    </source>
</evidence>
<organism evidence="19 20">
    <name type="scientific">Roseivirga echinicomitans</name>
    <dbReference type="NCBI Taxonomy" id="296218"/>
    <lineage>
        <taxon>Bacteria</taxon>
        <taxon>Pseudomonadati</taxon>
        <taxon>Bacteroidota</taxon>
        <taxon>Cytophagia</taxon>
        <taxon>Cytophagales</taxon>
        <taxon>Roseivirgaceae</taxon>
        <taxon>Roseivirga</taxon>
    </lineage>
</organism>
<dbReference type="GO" id="GO:0046872">
    <property type="term" value="F:metal ion binding"/>
    <property type="evidence" value="ECO:0007669"/>
    <property type="project" value="UniProtKB-KW"/>
</dbReference>
<evidence type="ECO:0000256" key="4">
    <source>
        <dbReference type="ARBA" id="ARBA00007837"/>
    </source>
</evidence>
<dbReference type="STRING" id="296218.AWN68_14485"/>
<feature type="domain" description="PEP-utilising enzyme mobile" evidence="16">
    <location>
        <begin position="388"/>
        <end position="456"/>
    </location>
</feature>
<dbReference type="Pfam" id="PF01326">
    <property type="entry name" value="PPDK_N"/>
    <property type="match status" value="1"/>
</dbReference>
<evidence type="ECO:0000256" key="15">
    <source>
        <dbReference type="PIRNR" id="PIRNR000854"/>
    </source>
</evidence>
<evidence type="ECO:0000313" key="20">
    <source>
        <dbReference type="Proteomes" id="UP000075615"/>
    </source>
</evidence>
<gene>
    <name evidence="19" type="ORF">AWN68_14485</name>
</gene>
<dbReference type="AlphaFoldDB" id="A0A150XUP9"/>
<dbReference type="InterPro" id="IPR000121">
    <property type="entry name" value="PEP_util_C"/>
</dbReference>
<dbReference type="PIRSF" id="PIRSF000854">
    <property type="entry name" value="PEP_synthase"/>
    <property type="match status" value="1"/>
</dbReference>
<keyword evidence="12 15" id="KW-0460">Magnesium</keyword>
<dbReference type="SUPFAM" id="SSF52009">
    <property type="entry name" value="Phosphohistidine domain"/>
    <property type="match status" value="1"/>
</dbReference>
<keyword evidence="9 15" id="KW-0547">Nucleotide-binding</keyword>
<dbReference type="FunFam" id="3.30.1490.20:FF:000010">
    <property type="entry name" value="Phosphoenolpyruvate synthase"/>
    <property type="match status" value="1"/>
</dbReference>
<evidence type="ECO:0000256" key="11">
    <source>
        <dbReference type="ARBA" id="ARBA00022840"/>
    </source>
</evidence>
<evidence type="ECO:0000259" key="18">
    <source>
        <dbReference type="Pfam" id="PF02896"/>
    </source>
</evidence>
<comment type="cofactor">
    <cofactor evidence="1 15">
        <name>Mg(2+)</name>
        <dbReference type="ChEBI" id="CHEBI:18420"/>
    </cofactor>
</comment>
<comment type="catalytic activity">
    <reaction evidence="14 15">
        <text>pyruvate + ATP + H2O = phosphoenolpyruvate + AMP + phosphate + 2 H(+)</text>
        <dbReference type="Rhea" id="RHEA:11364"/>
        <dbReference type="ChEBI" id="CHEBI:15361"/>
        <dbReference type="ChEBI" id="CHEBI:15377"/>
        <dbReference type="ChEBI" id="CHEBI:15378"/>
        <dbReference type="ChEBI" id="CHEBI:30616"/>
        <dbReference type="ChEBI" id="CHEBI:43474"/>
        <dbReference type="ChEBI" id="CHEBI:58702"/>
        <dbReference type="ChEBI" id="CHEBI:456215"/>
        <dbReference type="EC" id="2.7.9.2"/>
    </reaction>
</comment>
<reference evidence="19 20" key="1">
    <citation type="submission" date="2016-01" db="EMBL/GenBank/DDBJ databases">
        <title>Genome sequencing of Roseivirga echinicomitans KMM 6058.</title>
        <authorList>
            <person name="Selvaratnam C."/>
            <person name="Thevarajoo S."/>
            <person name="Goh K.M."/>
            <person name="Ee R."/>
            <person name="Chan K.-G."/>
            <person name="Chong C.S."/>
        </authorList>
    </citation>
    <scope>NUCLEOTIDE SEQUENCE [LARGE SCALE GENOMIC DNA]</scope>
    <source>
        <strain evidence="19 20">KMM 6058</strain>
    </source>
</reference>
<evidence type="ECO:0000256" key="7">
    <source>
        <dbReference type="ARBA" id="ARBA00022679"/>
    </source>
</evidence>
<evidence type="ECO:0000256" key="12">
    <source>
        <dbReference type="ARBA" id="ARBA00022842"/>
    </source>
</evidence>
<dbReference type="UniPathway" id="UPA00138"/>
<dbReference type="InterPro" id="IPR018274">
    <property type="entry name" value="PEP_util_AS"/>
</dbReference>
<accession>A0A150XUP9</accession>
<evidence type="ECO:0000256" key="9">
    <source>
        <dbReference type="ARBA" id="ARBA00022741"/>
    </source>
</evidence>
<evidence type="ECO:0000313" key="19">
    <source>
        <dbReference type="EMBL" id="KYG82460.1"/>
    </source>
</evidence>
<evidence type="ECO:0000259" key="16">
    <source>
        <dbReference type="Pfam" id="PF00391"/>
    </source>
</evidence>
<dbReference type="InterPro" id="IPR015813">
    <property type="entry name" value="Pyrv/PenolPyrv_kinase-like_dom"/>
</dbReference>
<dbReference type="Pfam" id="PF02896">
    <property type="entry name" value="PEP-utilizers_C"/>
    <property type="match status" value="1"/>
</dbReference>
<dbReference type="Proteomes" id="UP000075615">
    <property type="component" value="Unassembled WGS sequence"/>
</dbReference>
<evidence type="ECO:0000256" key="2">
    <source>
        <dbReference type="ARBA" id="ARBA00002988"/>
    </source>
</evidence>
<keyword evidence="20" id="KW-1185">Reference proteome</keyword>
<sequence>MKNEFILPLEAVDIHQVGIVGGKNASLGEMIQKLSSQGINVPGGFVLTAKAYWHFLDQNDIREKLVRLMNRMALETNLHESSKEARQLILEAEIPNDLSTTIIDHFRIFLTQHENGQVAVRSSATAEDLPEDSFAGMQETYLNISTEDELLLACKHCYASLFTARAIKYREDKGYDHMLVALSIGVQQMIRSDLASSGVAFTLDPNTGFNKVVAISASWGLGENIVKGEVTPDEFCVYKKGLLTGEKSILSKKKGSKEKTMIYATGSENSDWSIASKTINQDTPVSKRQMFALEDEEIEKLAHWCLLIEKHYGGPMDIEWAKDGLDGQLYIVQARPETVHSQRSGGFSLKEFELLSMGEILVKGAGVGTKIVSGKARLLDSPEQIDKLQEGEILVTHITSPDWDPILKKVSAIITDRGGVTSHAAIIARETGAAAIVGTTNGTEVIKDGQLVTVVCDGSSNGVVYAGALQWEERDVDTSNLKMPEIDVMLILADPEQAFKWSFLPVDGVGLVRIEFAISNSIQIHPMALAHFDAVNDPEVKARIEELTIGYKDKKQYFVDQLSQSIATIAAAFDPREVIVRMSDFKTNEYAHLIGGKQFEPEETNAMLGWRGASRYYNKGYKDGFDLECQAMKIVRDKMGLTNVKLMIPFCRTEEEGKRVLAIMEQNGLKRGENGLEIYVMVEVPSNVFCADAFAEIFDGFSIGSNDLTQLILGVDRDSEMLRELFDINNKAVKRAISAAILAAKNAEIPIGLCGQAPSDHPEFAKFLVKEGITSISFNPDAAVKGIEAIREAEMNVQMPTTPE</sequence>
<dbReference type="InterPro" id="IPR040442">
    <property type="entry name" value="Pyrv_kinase-like_dom_sf"/>
</dbReference>
<keyword evidence="19" id="KW-0670">Pyruvate</keyword>
<dbReference type="Gene3D" id="3.50.30.10">
    <property type="entry name" value="Phosphohistidine domain"/>
    <property type="match status" value="1"/>
</dbReference>
<keyword evidence="7 15" id="KW-0808">Transferase</keyword>
<comment type="pathway">
    <text evidence="3 15">Carbohydrate biosynthesis; gluconeogenesis.</text>
</comment>
<dbReference type="SUPFAM" id="SSF51621">
    <property type="entry name" value="Phosphoenolpyruvate/pyruvate domain"/>
    <property type="match status" value="1"/>
</dbReference>
<dbReference type="EMBL" id="LRDB01000003">
    <property type="protein sequence ID" value="KYG82460.1"/>
    <property type="molecule type" value="Genomic_DNA"/>
</dbReference>
<dbReference type="NCBIfam" id="TIGR01418">
    <property type="entry name" value="PEP_synth"/>
    <property type="match status" value="1"/>
</dbReference>
<name>A0A150XUP9_9BACT</name>
<feature type="domain" description="Pyruvate phosphate dikinase AMP/ATP-binding" evidence="17">
    <location>
        <begin position="19"/>
        <end position="345"/>
    </location>
</feature>